<sequence length="97" mass="10978">MTKDARLIGLTGTNCAGKGEVAAYFEKKGYTYFSLSDLIREELRKIGKEATRDNLIKMGNELREKGGHDILAKLVMKKVKDKSVVDSIRNPREIEYL</sequence>
<dbReference type="PANTHER" id="PTHR41930">
    <property type="entry name" value="UPF0200 PROTEIN MJ1399"/>
    <property type="match status" value="1"/>
</dbReference>
<proteinExistence type="predicted"/>
<dbReference type="PANTHER" id="PTHR41930:SF1">
    <property type="entry name" value="DEPHOSPHO-COA KINASE"/>
    <property type="match status" value="1"/>
</dbReference>
<evidence type="ECO:0000313" key="1">
    <source>
        <dbReference type="EMBL" id="GAH28403.1"/>
    </source>
</evidence>
<gene>
    <name evidence="1" type="ORF">S03H2_10106</name>
</gene>
<dbReference type="SUPFAM" id="SSF52540">
    <property type="entry name" value="P-loop containing nucleoside triphosphate hydrolases"/>
    <property type="match status" value="1"/>
</dbReference>
<dbReference type="InterPro" id="IPR027417">
    <property type="entry name" value="P-loop_NTPase"/>
</dbReference>
<evidence type="ECO:0008006" key="2">
    <source>
        <dbReference type="Google" id="ProtNLM"/>
    </source>
</evidence>
<accession>X1G5V6</accession>
<feature type="non-terminal residue" evidence="1">
    <location>
        <position position="97"/>
    </location>
</feature>
<reference evidence="1" key="1">
    <citation type="journal article" date="2014" name="Front. Microbiol.">
        <title>High frequency of phylogenetically diverse reductive dehalogenase-homologous genes in deep subseafloor sedimentary metagenomes.</title>
        <authorList>
            <person name="Kawai M."/>
            <person name="Futagami T."/>
            <person name="Toyoda A."/>
            <person name="Takaki Y."/>
            <person name="Nishi S."/>
            <person name="Hori S."/>
            <person name="Arai W."/>
            <person name="Tsubouchi T."/>
            <person name="Morono Y."/>
            <person name="Uchiyama I."/>
            <person name="Ito T."/>
            <person name="Fujiyama A."/>
            <person name="Inagaki F."/>
            <person name="Takami H."/>
        </authorList>
    </citation>
    <scope>NUCLEOTIDE SEQUENCE</scope>
    <source>
        <strain evidence="1">Expedition CK06-06</strain>
    </source>
</reference>
<organism evidence="1">
    <name type="scientific">marine sediment metagenome</name>
    <dbReference type="NCBI Taxonomy" id="412755"/>
    <lineage>
        <taxon>unclassified sequences</taxon>
        <taxon>metagenomes</taxon>
        <taxon>ecological metagenomes</taxon>
    </lineage>
</organism>
<protein>
    <recommendedName>
        <fullName evidence="2">Dephospho-CoA kinase</fullName>
    </recommendedName>
</protein>
<dbReference type="EMBL" id="BARU01005220">
    <property type="protein sequence ID" value="GAH28403.1"/>
    <property type="molecule type" value="Genomic_DNA"/>
</dbReference>
<comment type="caution">
    <text evidence="1">The sequence shown here is derived from an EMBL/GenBank/DDBJ whole genome shotgun (WGS) entry which is preliminary data.</text>
</comment>
<name>X1G5V6_9ZZZZ</name>
<dbReference type="AlphaFoldDB" id="X1G5V6"/>
<dbReference type="Pfam" id="PF13207">
    <property type="entry name" value="AAA_17"/>
    <property type="match status" value="1"/>
</dbReference>
<dbReference type="Gene3D" id="3.40.50.300">
    <property type="entry name" value="P-loop containing nucleotide triphosphate hydrolases"/>
    <property type="match status" value="1"/>
</dbReference>